<dbReference type="InterPro" id="IPR039298">
    <property type="entry name" value="ACOT13"/>
</dbReference>
<comment type="similarity">
    <text evidence="1">Belongs to the thioesterase PaaI family.</text>
</comment>
<dbReference type="Pfam" id="PF03061">
    <property type="entry name" value="4HBT"/>
    <property type="match status" value="1"/>
</dbReference>
<dbReference type="Proteomes" id="UP000266385">
    <property type="component" value="Unassembled WGS sequence"/>
</dbReference>
<keyword evidence="2" id="KW-0378">Hydrolase</keyword>
<evidence type="ECO:0000259" key="3">
    <source>
        <dbReference type="Pfam" id="PF03061"/>
    </source>
</evidence>
<dbReference type="GO" id="GO:0047617">
    <property type="term" value="F:fatty acyl-CoA hydrolase activity"/>
    <property type="evidence" value="ECO:0007669"/>
    <property type="project" value="InterPro"/>
</dbReference>
<evidence type="ECO:0000313" key="5">
    <source>
        <dbReference type="Proteomes" id="UP000266385"/>
    </source>
</evidence>
<organism evidence="4 5">
    <name type="scientific">Henriciella mobilis</name>
    <dbReference type="NCBI Taxonomy" id="2305467"/>
    <lineage>
        <taxon>Bacteria</taxon>
        <taxon>Pseudomonadati</taxon>
        <taxon>Pseudomonadota</taxon>
        <taxon>Alphaproteobacteria</taxon>
        <taxon>Hyphomonadales</taxon>
        <taxon>Hyphomonadaceae</taxon>
        <taxon>Henriciella</taxon>
    </lineage>
</organism>
<sequence>MTMTAEDVPAGFGRHFRTSPFTDPWEPLFSRRESRKVVIGVRLRKEHCNSRGLVHGGLIASLADNAMGLSAGEALKAEGRENLKGLVTVSLATDYMGSARIGSWLDVDTHFVKTGGSLCFTDCLVHADGGPVARASASFKILK</sequence>
<dbReference type="AlphaFoldDB" id="A0A399RLS2"/>
<dbReference type="PANTHER" id="PTHR21660:SF1">
    <property type="entry name" value="ACYL-COENZYME A THIOESTERASE 13"/>
    <property type="match status" value="1"/>
</dbReference>
<keyword evidence="5" id="KW-1185">Reference proteome</keyword>
<name>A0A399RLS2_9PROT</name>
<evidence type="ECO:0000256" key="2">
    <source>
        <dbReference type="ARBA" id="ARBA00022801"/>
    </source>
</evidence>
<protein>
    <submittedName>
        <fullName evidence="4">PaaI family thioesterase</fullName>
    </submittedName>
</protein>
<feature type="domain" description="Thioesterase" evidence="3">
    <location>
        <begin position="52"/>
        <end position="132"/>
    </location>
</feature>
<dbReference type="OrthoDB" id="3477511at2"/>
<evidence type="ECO:0000256" key="1">
    <source>
        <dbReference type="ARBA" id="ARBA00008324"/>
    </source>
</evidence>
<dbReference type="CDD" id="cd03443">
    <property type="entry name" value="PaaI_thioesterase"/>
    <property type="match status" value="1"/>
</dbReference>
<comment type="caution">
    <text evidence="4">The sequence shown here is derived from an EMBL/GenBank/DDBJ whole genome shotgun (WGS) entry which is preliminary data.</text>
</comment>
<evidence type="ECO:0000313" key="4">
    <source>
        <dbReference type="EMBL" id="RIJ30792.1"/>
    </source>
</evidence>
<dbReference type="InterPro" id="IPR006683">
    <property type="entry name" value="Thioestr_dom"/>
</dbReference>
<dbReference type="PANTHER" id="PTHR21660">
    <property type="entry name" value="THIOESTERASE SUPERFAMILY MEMBER-RELATED"/>
    <property type="match status" value="1"/>
</dbReference>
<dbReference type="RefSeq" id="WP_119376097.1">
    <property type="nucleotide sequence ID" value="NZ_QWFX01000006.1"/>
</dbReference>
<gene>
    <name evidence="4" type="ORF">D1223_08665</name>
</gene>
<dbReference type="SUPFAM" id="SSF54637">
    <property type="entry name" value="Thioesterase/thiol ester dehydrase-isomerase"/>
    <property type="match status" value="1"/>
</dbReference>
<dbReference type="EMBL" id="QWFX01000006">
    <property type="protein sequence ID" value="RIJ30792.1"/>
    <property type="molecule type" value="Genomic_DNA"/>
</dbReference>
<dbReference type="Gene3D" id="3.10.129.10">
    <property type="entry name" value="Hotdog Thioesterase"/>
    <property type="match status" value="1"/>
</dbReference>
<proteinExistence type="inferred from homology"/>
<dbReference type="InterPro" id="IPR029069">
    <property type="entry name" value="HotDog_dom_sf"/>
</dbReference>
<accession>A0A399RLS2</accession>
<reference evidence="4 5" key="1">
    <citation type="submission" date="2018-08" db="EMBL/GenBank/DDBJ databases">
        <title>Henriciella mobilis sp. nov., isolated from seawater.</title>
        <authorList>
            <person name="Cheng H."/>
            <person name="Wu Y.-H."/>
            <person name="Xu X.-W."/>
            <person name="Guo L.-L."/>
        </authorList>
    </citation>
    <scope>NUCLEOTIDE SEQUENCE [LARGE SCALE GENOMIC DNA]</scope>
    <source>
        <strain evidence="4 5">JN25</strain>
    </source>
</reference>